<dbReference type="InterPro" id="IPR004942">
    <property type="entry name" value="Roadblock/LAMTOR2_dom"/>
</dbReference>
<name>A0ABT1U2Q5_9GAMM</name>
<evidence type="ECO:0000313" key="3">
    <source>
        <dbReference type="Proteomes" id="UP001524586"/>
    </source>
</evidence>
<sequence length="147" mass="15731">MPWFQAQMAELQRLAEEYALSQQQTASNIVNVSEKMRLKRAEFIDAVQVLVDKIGKIKGISACAAYHDGLILAQSAHPAAIDAFGATLQESARAAQQGAALLGLGELEQIVIVGAKNKVAMLSIGPLMLCISSPKQINLALALNRPH</sequence>
<gene>
    <name evidence="2" type="ORF">NP596_06555</name>
</gene>
<dbReference type="Pfam" id="PF03259">
    <property type="entry name" value="Robl_LC7"/>
    <property type="match status" value="1"/>
</dbReference>
<organism evidence="2 3">
    <name type="scientific">Methylomonas rivi</name>
    <dbReference type="NCBI Taxonomy" id="2952226"/>
    <lineage>
        <taxon>Bacteria</taxon>
        <taxon>Pseudomonadati</taxon>
        <taxon>Pseudomonadota</taxon>
        <taxon>Gammaproteobacteria</taxon>
        <taxon>Methylococcales</taxon>
        <taxon>Methylococcaceae</taxon>
        <taxon>Methylomonas</taxon>
    </lineage>
</organism>
<proteinExistence type="predicted"/>
<dbReference type="EMBL" id="JANIBK010000023">
    <property type="protein sequence ID" value="MCQ8128116.1"/>
    <property type="molecule type" value="Genomic_DNA"/>
</dbReference>
<feature type="domain" description="Roadblock/LAMTOR2" evidence="1">
    <location>
        <begin position="47"/>
        <end position="133"/>
    </location>
</feature>
<reference evidence="2 3" key="1">
    <citation type="submission" date="2022-07" db="EMBL/GenBank/DDBJ databases">
        <title>Methylomonas rivi sp. nov., Methylomonas rosea sp. nov., Methylomonas aureus sp. nov. and Methylomonas subterranea sp. nov., four novel methanotrophs isolated from a freshwater creek and the deep terrestrial subsurface.</title>
        <authorList>
            <person name="Abin C."/>
            <person name="Sankaranarayanan K."/>
            <person name="Garner C."/>
            <person name="Sindelar R."/>
            <person name="Kotary K."/>
            <person name="Garner R."/>
            <person name="Barclay S."/>
            <person name="Lawson P."/>
            <person name="Krumholz L."/>
        </authorList>
    </citation>
    <scope>NUCLEOTIDE SEQUENCE [LARGE SCALE GENOMIC DNA]</scope>
    <source>
        <strain evidence="2 3">WSC-6</strain>
    </source>
</reference>
<dbReference type="Proteomes" id="UP001524586">
    <property type="component" value="Unassembled WGS sequence"/>
</dbReference>
<dbReference type="SUPFAM" id="SSF103196">
    <property type="entry name" value="Roadblock/LC7 domain"/>
    <property type="match status" value="1"/>
</dbReference>
<dbReference type="RefSeq" id="WP_256614486.1">
    <property type="nucleotide sequence ID" value="NZ_JANIBK010000023.1"/>
</dbReference>
<dbReference type="SMART" id="SM00960">
    <property type="entry name" value="Robl_LC7"/>
    <property type="match status" value="1"/>
</dbReference>
<comment type="caution">
    <text evidence="2">The sequence shown here is derived from an EMBL/GenBank/DDBJ whole genome shotgun (WGS) entry which is preliminary data.</text>
</comment>
<evidence type="ECO:0000259" key="1">
    <source>
        <dbReference type="SMART" id="SM00960"/>
    </source>
</evidence>
<keyword evidence="3" id="KW-1185">Reference proteome</keyword>
<evidence type="ECO:0000313" key="2">
    <source>
        <dbReference type="EMBL" id="MCQ8128116.1"/>
    </source>
</evidence>
<protein>
    <submittedName>
        <fullName evidence="2">Roadblock/LC7 domain-containing protein</fullName>
    </submittedName>
</protein>
<accession>A0ABT1U2Q5</accession>
<dbReference type="Gene3D" id="3.30.450.30">
    <property type="entry name" value="Dynein light chain 2a, cytoplasmic"/>
    <property type="match status" value="1"/>
</dbReference>